<proteinExistence type="inferred from homology"/>
<dbReference type="PANTHER" id="PTHR11552">
    <property type="entry name" value="GLUCOSE-METHANOL-CHOLINE GMC OXIDOREDUCTASE"/>
    <property type="match status" value="1"/>
</dbReference>
<keyword evidence="2" id="KW-0732">Signal</keyword>
<feature type="signal peptide" evidence="2">
    <location>
        <begin position="1"/>
        <end position="27"/>
    </location>
</feature>
<dbReference type="InterPro" id="IPR012132">
    <property type="entry name" value="GMC_OxRdtase"/>
</dbReference>
<evidence type="ECO:0000259" key="3">
    <source>
        <dbReference type="PROSITE" id="PS00624"/>
    </source>
</evidence>
<dbReference type="EMBL" id="RSDZ01000041">
    <property type="protein sequence ID" value="RXG47069.1"/>
    <property type="molecule type" value="Genomic_DNA"/>
</dbReference>
<dbReference type="PIRSF" id="PIRSF000137">
    <property type="entry name" value="Alcohol_oxidase"/>
    <property type="match status" value="1"/>
</dbReference>
<sequence>MAFLHIRALVLLYQILLASLLVQPARSQAQYDYIVIGSGPGGGPLAVNLAKAGHSVLLLEAGDTSVAQGSGQYPSSITWDFFVKHYEEDARNIRNNQVTWRLPDGRYWTGNKDVPAGAQLLGIYYPRGATVGGSSMINAMATHLPTDSDWDYIVNLTNDTSWSAANMRNVFVRIEKNNYLPAGTPGHGFNGWFQTHIAPTFGGITGVVGDVLRAMATLLGQDPNQITQYASRDNNQLSSTRDREVGIYGLARHTRSNGQRYSSRDYVIESINAGGLPLTLSQNSLATKILFNTSGSKPRATGVEYRVGRSLYKADARYNGARGELRTATARREVILAGGAFNSPQLLKLSGIGPADELRRFNIAVLSDLPGVGINMQDNQEMPVVGRPQGTASGFGSGGFVMYQTDHAPYGERDVFLMHGPYAFRGFWPDSQANTGLNAGDRGIYGVSIVKQHPQNRAGTVRLRSSDPTDPPDINFNLYKEKREIDMGGMKDTVAWVRRVFASTRSPSGPVTPLEPPCPSGQVLATGYCRDQAVDERWIEDQTFGHHPTSTCAIGADGDRNAVLDSKFRVRGVEGLRVVDASVFPRIPGVFPVVATFMVSQKASDDIIAGV</sequence>
<dbReference type="SMR" id="A0A444S180"/>
<dbReference type="AlphaFoldDB" id="A0A444S180"/>
<feature type="domain" description="Glucose-methanol-choline oxidoreductase N-terminal" evidence="3">
    <location>
        <begin position="339"/>
        <end position="353"/>
    </location>
</feature>
<dbReference type="GO" id="GO:0050660">
    <property type="term" value="F:flavin adenine dinucleotide binding"/>
    <property type="evidence" value="ECO:0007669"/>
    <property type="project" value="InterPro"/>
</dbReference>
<organism evidence="4 5">
    <name type="scientific">Verticillium dahliae</name>
    <name type="common">Verticillium wilt</name>
    <dbReference type="NCBI Taxonomy" id="27337"/>
    <lineage>
        <taxon>Eukaryota</taxon>
        <taxon>Fungi</taxon>
        <taxon>Dikarya</taxon>
        <taxon>Ascomycota</taxon>
        <taxon>Pezizomycotina</taxon>
        <taxon>Sordariomycetes</taxon>
        <taxon>Hypocreomycetidae</taxon>
        <taxon>Glomerellales</taxon>
        <taxon>Plectosphaerellaceae</taxon>
        <taxon>Verticillium</taxon>
    </lineage>
</organism>
<dbReference type="GO" id="GO:0016614">
    <property type="term" value="F:oxidoreductase activity, acting on CH-OH group of donors"/>
    <property type="evidence" value="ECO:0007669"/>
    <property type="project" value="InterPro"/>
</dbReference>
<dbReference type="PANTHER" id="PTHR11552:SF80">
    <property type="entry name" value="GMC OXIDOREDUCTASE"/>
    <property type="match status" value="1"/>
</dbReference>
<feature type="chain" id="PRO_5018987093" description="Glucose-methanol-choline oxidoreductase N-terminal domain-containing protein" evidence="2">
    <location>
        <begin position="28"/>
        <end position="611"/>
    </location>
</feature>
<comment type="similarity">
    <text evidence="1">Belongs to the GMC oxidoreductase family.</text>
</comment>
<gene>
    <name evidence="4" type="ORF">VDGE_03954</name>
</gene>
<reference evidence="4 5" key="1">
    <citation type="submission" date="2018-12" db="EMBL/GenBank/DDBJ databases">
        <title>Genome of Verticillium dahliae isolate Getta Getta.</title>
        <authorList>
            <person name="Gardiner D.M."/>
        </authorList>
    </citation>
    <scope>NUCLEOTIDE SEQUENCE [LARGE SCALE GENOMIC DNA]</scope>
    <source>
        <strain evidence="4 5">Getta Getta</strain>
    </source>
</reference>
<dbReference type="SUPFAM" id="SSF51905">
    <property type="entry name" value="FAD/NAD(P)-binding domain"/>
    <property type="match status" value="1"/>
</dbReference>
<dbReference type="Proteomes" id="UP000288725">
    <property type="component" value="Chromosome 3"/>
</dbReference>
<accession>A0A444S180</accession>
<evidence type="ECO:0000313" key="5">
    <source>
        <dbReference type="Proteomes" id="UP000288725"/>
    </source>
</evidence>
<dbReference type="Gene3D" id="3.30.560.10">
    <property type="entry name" value="Glucose Oxidase, domain 3"/>
    <property type="match status" value="1"/>
</dbReference>
<dbReference type="InterPro" id="IPR007867">
    <property type="entry name" value="GMC_OxRtase_C"/>
</dbReference>
<evidence type="ECO:0000256" key="1">
    <source>
        <dbReference type="ARBA" id="ARBA00010790"/>
    </source>
</evidence>
<comment type="caution">
    <text evidence="4">The sequence shown here is derived from an EMBL/GenBank/DDBJ whole genome shotgun (WGS) entry which is preliminary data.</text>
</comment>
<dbReference type="Gene3D" id="3.50.50.60">
    <property type="entry name" value="FAD/NAD(P)-binding domain"/>
    <property type="match status" value="2"/>
</dbReference>
<evidence type="ECO:0000256" key="2">
    <source>
        <dbReference type="SAM" id="SignalP"/>
    </source>
</evidence>
<dbReference type="InterPro" id="IPR036188">
    <property type="entry name" value="FAD/NAD-bd_sf"/>
</dbReference>
<dbReference type="Pfam" id="PF05199">
    <property type="entry name" value="GMC_oxred_C"/>
    <property type="match status" value="1"/>
</dbReference>
<dbReference type="PROSITE" id="PS00624">
    <property type="entry name" value="GMC_OXRED_2"/>
    <property type="match status" value="1"/>
</dbReference>
<dbReference type="SUPFAM" id="SSF54373">
    <property type="entry name" value="FAD-linked reductases, C-terminal domain"/>
    <property type="match status" value="1"/>
</dbReference>
<dbReference type="InterPro" id="IPR000172">
    <property type="entry name" value="GMC_OxRdtase_N"/>
</dbReference>
<name>A0A444S180_VERDA</name>
<dbReference type="Pfam" id="PF00732">
    <property type="entry name" value="GMC_oxred_N"/>
    <property type="match status" value="1"/>
</dbReference>
<evidence type="ECO:0000313" key="4">
    <source>
        <dbReference type="EMBL" id="RXG47069.1"/>
    </source>
</evidence>
<protein>
    <recommendedName>
        <fullName evidence="3">Glucose-methanol-choline oxidoreductase N-terminal domain-containing protein</fullName>
    </recommendedName>
</protein>